<dbReference type="GO" id="GO:0005634">
    <property type="term" value="C:nucleus"/>
    <property type="evidence" value="ECO:0007669"/>
    <property type="project" value="UniProtKB-SubCell"/>
</dbReference>
<dbReference type="EMBL" id="HACA01003426">
    <property type="protein sequence ID" value="CDW20787.1"/>
    <property type="molecule type" value="Transcribed_RNA"/>
</dbReference>
<evidence type="ECO:0000256" key="3">
    <source>
        <dbReference type="ARBA" id="ARBA00023015"/>
    </source>
</evidence>
<keyword evidence="3" id="KW-0805">Transcription regulation</keyword>
<sequence>MKLSDMEAYYPQETTAGRQKAALGLSLGFSPNLHLDHNPHFQDFLSSTIDLGSFEVFQDVDLPFEGLDTIEEVESCEEHRPTSDSLSLERTQQFIEEMDIFIKEHEENYPMTPCMQSPDPKVSLQSSESVDDETKEAVQMLDSLINGDIGLEWREPNDCQSTTKSENSSYVLSLENIPDISNLSSIDSIFENPSATPVSTLSPASSTATLVDFSPPSSVTSPKQHKYTNRKENTKGGRQKLAIKDKKERKKWQNVEAARRYRDKKRDQVNEYQLKSKELKKKNTNLKEKLREVENELSTMKKLMTELGMIKVVQK</sequence>
<evidence type="ECO:0000256" key="6">
    <source>
        <dbReference type="ARBA" id="ARBA00023242"/>
    </source>
</evidence>
<evidence type="ECO:0000313" key="10">
    <source>
        <dbReference type="EMBL" id="CDW20787.1"/>
    </source>
</evidence>
<dbReference type="KEGG" id="lsm:121118935"/>
<accession>A0A0K2T5C8</accession>
<dbReference type="InterPro" id="IPR046347">
    <property type="entry name" value="bZIP_sf"/>
</dbReference>
<organism evidence="10">
    <name type="scientific">Lepeophtheirus salmonis</name>
    <name type="common">Salmon louse</name>
    <name type="synonym">Caligus salmonis</name>
    <dbReference type="NCBI Taxonomy" id="72036"/>
    <lineage>
        <taxon>Eukaryota</taxon>
        <taxon>Metazoa</taxon>
        <taxon>Ecdysozoa</taxon>
        <taxon>Arthropoda</taxon>
        <taxon>Crustacea</taxon>
        <taxon>Multicrustacea</taxon>
        <taxon>Hexanauplia</taxon>
        <taxon>Copepoda</taxon>
        <taxon>Siphonostomatoida</taxon>
        <taxon>Caligidae</taxon>
        <taxon>Lepeophtheirus</taxon>
    </lineage>
</organism>
<name>A0A0K2T5C8_LEPSM</name>
<dbReference type="SMART" id="SM00338">
    <property type="entry name" value="BRLZ"/>
    <property type="match status" value="1"/>
</dbReference>
<dbReference type="GeneID" id="121118935"/>
<dbReference type="GO" id="GO:0000977">
    <property type="term" value="F:RNA polymerase II transcription regulatory region sequence-specific DNA binding"/>
    <property type="evidence" value="ECO:0007669"/>
    <property type="project" value="TreeGrafter"/>
</dbReference>
<dbReference type="AlphaFoldDB" id="A0A0K2T5C8"/>
<feature type="coiled-coil region" evidence="7">
    <location>
        <begin position="262"/>
        <end position="306"/>
    </location>
</feature>
<evidence type="ECO:0000256" key="7">
    <source>
        <dbReference type="SAM" id="Coils"/>
    </source>
</evidence>
<evidence type="ECO:0000256" key="1">
    <source>
        <dbReference type="ARBA" id="ARBA00004123"/>
    </source>
</evidence>
<evidence type="ECO:0000256" key="4">
    <source>
        <dbReference type="ARBA" id="ARBA00023125"/>
    </source>
</evidence>
<reference evidence="10" key="1">
    <citation type="submission" date="2014-05" db="EMBL/GenBank/DDBJ databases">
        <authorList>
            <person name="Chronopoulou M."/>
        </authorList>
    </citation>
    <scope>NUCLEOTIDE SEQUENCE</scope>
    <source>
        <tissue evidence="10">Whole organism</tissue>
    </source>
</reference>
<comment type="similarity">
    <text evidence="2">Belongs to the bZIP family.</text>
</comment>
<evidence type="ECO:0000259" key="9">
    <source>
        <dbReference type="PROSITE" id="PS50217"/>
    </source>
</evidence>
<feature type="domain" description="BZIP" evidence="9">
    <location>
        <begin position="244"/>
        <end position="307"/>
    </location>
</feature>
<dbReference type="GO" id="GO:0001228">
    <property type="term" value="F:DNA-binding transcription activator activity, RNA polymerase II-specific"/>
    <property type="evidence" value="ECO:0007669"/>
    <property type="project" value="TreeGrafter"/>
</dbReference>
<dbReference type="Pfam" id="PF00170">
    <property type="entry name" value="bZIP_1"/>
    <property type="match status" value="1"/>
</dbReference>
<evidence type="ECO:0000256" key="2">
    <source>
        <dbReference type="ARBA" id="ARBA00007163"/>
    </source>
</evidence>
<keyword evidence="5" id="KW-0804">Transcription</keyword>
<dbReference type="RefSeq" id="XP_040569472.1">
    <property type="nucleotide sequence ID" value="XM_040713538.2"/>
</dbReference>
<dbReference type="PROSITE" id="PS50217">
    <property type="entry name" value="BZIP"/>
    <property type="match status" value="1"/>
</dbReference>
<keyword evidence="4" id="KW-0238">DNA-binding</keyword>
<protein>
    <recommendedName>
        <fullName evidence="9">BZIP domain-containing protein</fullName>
    </recommendedName>
</protein>
<dbReference type="Gene3D" id="1.20.5.170">
    <property type="match status" value="1"/>
</dbReference>
<dbReference type="SUPFAM" id="SSF57959">
    <property type="entry name" value="Leucine zipper domain"/>
    <property type="match status" value="1"/>
</dbReference>
<dbReference type="PANTHER" id="PTHR13044:SF14">
    <property type="entry name" value="CRYPTOCEPHAL, ISOFORM A"/>
    <property type="match status" value="1"/>
</dbReference>
<dbReference type="CDD" id="cd14692">
    <property type="entry name" value="bZIP_ATF4"/>
    <property type="match status" value="1"/>
</dbReference>
<keyword evidence="6" id="KW-0539">Nucleus</keyword>
<dbReference type="InterPro" id="IPR004827">
    <property type="entry name" value="bZIP"/>
</dbReference>
<dbReference type="PANTHER" id="PTHR13044">
    <property type="entry name" value="ACTIVATING TRANSCRIPTION FACTOR ATF 4/5"/>
    <property type="match status" value="1"/>
</dbReference>
<evidence type="ECO:0000256" key="8">
    <source>
        <dbReference type="SAM" id="MobiDB-lite"/>
    </source>
</evidence>
<evidence type="ECO:0000256" key="5">
    <source>
        <dbReference type="ARBA" id="ARBA00023163"/>
    </source>
</evidence>
<dbReference type="OrthoDB" id="5847285at2759"/>
<proteinExistence type="inferred from homology"/>
<feature type="region of interest" description="Disordered" evidence="8">
    <location>
        <begin position="207"/>
        <end position="239"/>
    </location>
</feature>
<comment type="subcellular location">
    <subcellularLocation>
        <location evidence="1">Nucleus</location>
    </subcellularLocation>
</comment>
<keyword evidence="7" id="KW-0175">Coiled coil</keyword>